<feature type="transmembrane region" description="Helical" evidence="8">
    <location>
        <begin position="788"/>
        <end position="814"/>
    </location>
</feature>
<dbReference type="InterPro" id="IPR050250">
    <property type="entry name" value="Macrolide_Exporter_MacB"/>
</dbReference>
<feature type="transmembrane region" description="Helical" evidence="8">
    <location>
        <begin position="436"/>
        <end position="455"/>
    </location>
</feature>
<dbReference type="Proteomes" id="UP000630097">
    <property type="component" value="Unassembled WGS sequence"/>
</dbReference>
<dbReference type="RefSeq" id="WP_203885361.1">
    <property type="nucleotide sequence ID" value="NZ_BAABHH010000020.1"/>
</dbReference>
<name>A0A8J3V9A1_9ACTN</name>
<dbReference type="GO" id="GO:0005886">
    <property type="term" value="C:plasma membrane"/>
    <property type="evidence" value="ECO:0007669"/>
    <property type="project" value="UniProtKB-SubCell"/>
</dbReference>
<feature type="transmembrane region" description="Helical" evidence="8">
    <location>
        <begin position="363"/>
        <end position="383"/>
    </location>
</feature>
<feature type="compositionally biased region" description="Basic and acidic residues" evidence="7">
    <location>
        <begin position="75"/>
        <end position="92"/>
    </location>
</feature>
<comment type="similarity">
    <text evidence="6">Belongs to the ABC-4 integral membrane protein family.</text>
</comment>
<dbReference type="PANTHER" id="PTHR30572">
    <property type="entry name" value="MEMBRANE COMPONENT OF TRANSPORTER-RELATED"/>
    <property type="match status" value="1"/>
</dbReference>
<feature type="transmembrane region" description="Helical" evidence="8">
    <location>
        <begin position="736"/>
        <end position="761"/>
    </location>
</feature>
<keyword evidence="5 8" id="KW-0472">Membrane</keyword>
<feature type="transmembrane region" description="Helical" evidence="8">
    <location>
        <begin position="268"/>
        <end position="292"/>
    </location>
</feature>
<evidence type="ECO:0000256" key="6">
    <source>
        <dbReference type="ARBA" id="ARBA00038076"/>
    </source>
</evidence>
<feature type="domain" description="ABC3 transporter permease C-terminal" evidence="9">
    <location>
        <begin position="276"/>
        <end position="393"/>
    </location>
</feature>
<comment type="caution">
    <text evidence="10">The sequence shown here is derived from an EMBL/GenBank/DDBJ whole genome shotgun (WGS) entry which is preliminary data.</text>
</comment>
<feature type="transmembrane region" description="Helical" evidence="8">
    <location>
        <begin position="834"/>
        <end position="863"/>
    </location>
</feature>
<feature type="region of interest" description="Disordered" evidence="7">
    <location>
        <begin position="73"/>
        <end position="92"/>
    </location>
</feature>
<sequence length="875" mass="91800">MSAFRVALRISRRNAWRAKRRSALILTMIAIPVLVATCLVTILDAYVSSDGPLDRRPLGRADVRLWGSPEWTHVSQDRRGNSERQESAGDARPFTEAEITGMFGPGSRTVRIDEGPLRYLTPQGYTSEYVGQADLRDPLFQGTYRLVDGRLPDAPGQVVISRDALRRGVKIGQTLFAGPGRAPLRVVGAGLLWPTSGPQASFIAFPGTLPAGLLRGPETTVSWLVDTQKPVSWADVRSLNLRGAMAVSRAVPDESAPGDQSHVDGETVLYAVPWIAMMLLEVILLAGAAFAVGQRRRTGEFALLGVQGGSPRQLRTVALADGLLFGVSASVIGAAAGIVVAAVGLPRFEDFYGKLAGTFTVPWAIVAVIVAMGTAAGLLASLAPAQRASRTNPVAVLTGRRVPGRDRAGRPVLGLVLIVMGLTATVFAASHGVSRVVAAALLTQLGLIAALPWLITRVSRLAGMLPFTLRFAVRDAARNRGRTVPAVAAVMIAVTLLTGWGVAWRSVLSDVPDRPLGYSLGPAGGWWVRGDELGTELWGRVRASVRAALPAGVPITEVKSVVSGSDEQVFANILMPETSSGEGRISTGAAEPVSPEELLIGDERLLHYVLGRDDPAAVSALREGKAVVLDPAAVRDGKVEIDLLKAGESSSDKGPALILPAIGVRASTRTYADVVVAPETVTKHGYTTATSYLVVDPADFRMTPDMARRLMTDLRALTPQVTGQLEAPQTPDDTPILALLGPAAAVLVLGMSFVATALAAAEARPDLAVMSAVGAAPRTRRAVKAGQALVVALVGTIVGVVAGLVPGVAVRWALANPPGSASTVGGIRAMYHALPMIVVPWSLIALLVVGLPLLAALVCAVFTRSTLPAPRRRPA</sequence>
<feature type="transmembrane region" description="Helical" evidence="8">
    <location>
        <begin position="322"/>
        <end position="343"/>
    </location>
</feature>
<evidence type="ECO:0000256" key="4">
    <source>
        <dbReference type="ARBA" id="ARBA00022989"/>
    </source>
</evidence>
<organism evidence="10 11">
    <name type="scientific">Planotetraspora kaengkrachanensis</name>
    <dbReference type="NCBI Taxonomy" id="575193"/>
    <lineage>
        <taxon>Bacteria</taxon>
        <taxon>Bacillati</taxon>
        <taxon>Actinomycetota</taxon>
        <taxon>Actinomycetes</taxon>
        <taxon>Streptosporangiales</taxon>
        <taxon>Streptosporangiaceae</taxon>
        <taxon>Planotetraspora</taxon>
    </lineage>
</organism>
<feature type="transmembrane region" description="Helical" evidence="8">
    <location>
        <begin position="21"/>
        <end position="47"/>
    </location>
</feature>
<dbReference type="Pfam" id="PF02687">
    <property type="entry name" value="FtsX"/>
    <property type="match status" value="2"/>
</dbReference>
<dbReference type="GO" id="GO:0022857">
    <property type="term" value="F:transmembrane transporter activity"/>
    <property type="evidence" value="ECO:0007669"/>
    <property type="project" value="TreeGrafter"/>
</dbReference>
<keyword evidence="4 8" id="KW-1133">Transmembrane helix</keyword>
<proteinExistence type="inferred from homology"/>
<evidence type="ECO:0000256" key="1">
    <source>
        <dbReference type="ARBA" id="ARBA00004651"/>
    </source>
</evidence>
<dbReference type="EMBL" id="BONV01000026">
    <property type="protein sequence ID" value="GIG82004.1"/>
    <property type="molecule type" value="Genomic_DNA"/>
</dbReference>
<dbReference type="AlphaFoldDB" id="A0A8J3V9A1"/>
<comment type="subcellular location">
    <subcellularLocation>
        <location evidence="1">Cell membrane</location>
        <topology evidence="1">Multi-pass membrane protein</topology>
    </subcellularLocation>
</comment>
<evidence type="ECO:0000256" key="2">
    <source>
        <dbReference type="ARBA" id="ARBA00022475"/>
    </source>
</evidence>
<evidence type="ECO:0000313" key="11">
    <source>
        <dbReference type="Proteomes" id="UP000630097"/>
    </source>
</evidence>
<keyword evidence="2" id="KW-1003">Cell membrane</keyword>
<evidence type="ECO:0000256" key="3">
    <source>
        <dbReference type="ARBA" id="ARBA00022692"/>
    </source>
</evidence>
<feature type="transmembrane region" description="Helical" evidence="8">
    <location>
        <begin position="411"/>
        <end position="430"/>
    </location>
</feature>
<evidence type="ECO:0000256" key="8">
    <source>
        <dbReference type="SAM" id="Phobius"/>
    </source>
</evidence>
<gene>
    <name evidence="10" type="ORF">Pka01_51310</name>
</gene>
<evidence type="ECO:0000259" key="9">
    <source>
        <dbReference type="Pfam" id="PF02687"/>
    </source>
</evidence>
<dbReference type="PANTHER" id="PTHR30572:SF4">
    <property type="entry name" value="ABC TRANSPORTER PERMEASE YTRF"/>
    <property type="match status" value="1"/>
</dbReference>
<keyword evidence="11" id="KW-1185">Reference proteome</keyword>
<evidence type="ECO:0000256" key="7">
    <source>
        <dbReference type="SAM" id="MobiDB-lite"/>
    </source>
</evidence>
<protein>
    <recommendedName>
        <fullName evidence="9">ABC3 transporter permease C-terminal domain-containing protein</fullName>
    </recommendedName>
</protein>
<evidence type="ECO:0000313" key="10">
    <source>
        <dbReference type="EMBL" id="GIG82004.1"/>
    </source>
</evidence>
<dbReference type="InterPro" id="IPR003838">
    <property type="entry name" value="ABC3_permease_C"/>
</dbReference>
<evidence type="ECO:0000256" key="5">
    <source>
        <dbReference type="ARBA" id="ARBA00023136"/>
    </source>
</evidence>
<feature type="transmembrane region" description="Helical" evidence="8">
    <location>
        <begin position="484"/>
        <end position="504"/>
    </location>
</feature>
<accession>A0A8J3V9A1</accession>
<keyword evidence="3 8" id="KW-0812">Transmembrane</keyword>
<feature type="domain" description="ABC3 transporter permease C-terminal" evidence="9">
    <location>
        <begin position="745"/>
        <end position="861"/>
    </location>
</feature>
<reference evidence="10 11" key="1">
    <citation type="submission" date="2021-01" db="EMBL/GenBank/DDBJ databases">
        <title>Whole genome shotgun sequence of Planotetraspora kaengkrachanensis NBRC 104272.</title>
        <authorList>
            <person name="Komaki H."/>
            <person name="Tamura T."/>
        </authorList>
    </citation>
    <scope>NUCLEOTIDE SEQUENCE [LARGE SCALE GENOMIC DNA]</scope>
    <source>
        <strain evidence="10 11">NBRC 104272</strain>
    </source>
</reference>